<evidence type="ECO:0000256" key="2">
    <source>
        <dbReference type="ARBA" id="ARBA00007118"/>
    </source>
</evidence>
<evidence type="ECO:0000256" key="3">
    <source>
        <dbReference type="ARBA" id="ARBA00022630"/>
    </source>
</evidence>
<evidence type="ECO:0000259" key="6">
    <source>
        <dbReference type="Pfam" id="PF00881"/>
    </source>
</evidence>
<evidence type="ECO:0000313" key="8">
    <source>
        <dbReference type="Proteomes" id="UP000694660"/>
    </source>
</evidence>
<dbReference type="SUPFAM" id="SSF55469">
    <property type="entry name" value="FMN-dependent nitroreductase-like"/>
    <property type="match status" value="1"/>
</dbReference>
<dbReference type="PANTHER" id="PTHR43673">
    <property type="entry name" value="NAD(P)H NITROREDUCTASE YDGI-RELATED"/>
    <property type="match status" value="1"/>
</dbReference>
<keyword evidence="8" id="KW-1185">Reference proteome</keyword>
<comment type="cofactor">
    <cofactor evidence="1">
        <name>FMN</name>
        <dbReference type="ChEBI" id="CHEBI:58210"/>
    </cofactor>
</comment>
<dbReference type="InterPro" id="IPR029479">
    <property type="entry name" value="Nitroreductase"/>
</dbReference>
<dbReference type="Gene3D" id="3.40.109.10">
    <property type="entry name" value="NADH Oxidase"/>
    <property type="match status" value="1"/>
</dbReference>
<name>A0A944DB59_DENI1</name>
<comment type="caution">
    <text evidence="7">The sequence shown here is derived from an EMBL/GenBank/DDBJ whole genome shotgun (WGS) entry which is preliminary data.</text>
</comment>
<evidence type="ECO:0000313" key="7">
    <source>
        <dbReference type="EMBL" id="MBT0961217.1"/>
    </source>
</evidence>
<proteinExistence type="inferred from homology"/>
<dbReference type="EMBL" id="JAEKFT010000007">
    <property type="protein sequence ID" value="MBT0961217.1"/>
    <property type="molecule type" value="Genomic_DNA"/>
</dbReference>
<reference evidence="8" key="1">
    <citation type="journal article" date="2022" name="ISME J.">
        <title>Genetic and phylogenetic analysis of dissimilatory iodate-reducing bacteria identifies potential niches across the world's oceans.</title>
        <authorList>
            <person name="Reyes-Umana V."/>
            <person name="Henning Z."/>
            <person name="Lee K."/>
            <person name="Barnum T.P."/>
            <person name="Coates J.D."/>
        </authorList>
    </citation>
    <scope>NUCLEOTIDE SEQUENCE [LARGE SCALE GENOMIC DNA]</scope>
    <source>
        <strain evidence="8">IR12</strain>
    </source>
</reference>
<keyword evidence="4" id="KW-0288">FMN</keyword>
<dbReference type="AlphaFoldDB" id="A0A944DB59"/>
<keyword evidence="3" id="KW-0285">Flavoprotein</keyword>
<evidence type="ECO:0000256" key="5">
    <source>
        <dbReference type="ARBA" id="ARBA00023002"/>
    </source>
</evidence>
<gene>
    <name evidence="7" type="ORF">I8J34_08515</name>
</gene>
<dbReference type="GO" id="GO:0016491">
    <property type="term" value="F:oxidoreductase activity"/>
    <property type="evidence" value="ECO:0007669"/>
    <property type="project" value="UniProtKB-KW"/>
</dbReference>
<dbReference type="Pfam" id="PF00881">
    <property type="entry name" value="Nitroreductase"/>
    <property type="match status" value="1"/>
</dbReference>
<dbReference type="PANTHER" id="PTHR43673:SF2">
    <property type="entry name" value="NITROREDUCTASE"/>
    <property type="match status" value="1"/>
</dbReference>
<organism evidence="7 8">
    <name type="scientific">Denitromonas iodatirespirans</name>
    <dbReference type="NCBI Taxonomy" id="2795389"/>
    <lineage>
        <taxon>Bacteria</taxon>
        <taxon>Pseudomonadati</taxon>
        <taxon>Pseudomonadota</taxon>
        <taxon>Betaproteobacteria</taxon>
        <taxon>Rhodocyclales</taxon>
        <taxon>Zoogloeaceae</taxon>
        <taxon>Denitromonas</taxon>
    </lineage>
</organism>
<keyword evidence="5" id="KW-0560">Oxidoreductase</keyword>
<dbReference type="InterPro" id="IPR000415">
    <property type="entry name" value="Nitroreductase-like"/>
</dbReference>
<evidence type="ECO:0000256" key="4">
    <source>
        <dbReference type="ARBA" id="ARBA00022643"/>
    </source>
</evidence>
<dbReference type="RefSeq" id="WP_214360973.1">
    <property type="nucleotide sequence ID" value="NZ_JAEKFT010000007.1"/>
</dbReference>
<feature type="domain" description="Nitroreductase" evidence="6">
    <location>
        <begin position="22"/>
        <end position="214"/>
    </location>
</feature>
<accession>A0A944DB59</accession>
<sequence>MERTAQSPVPAPALQAAVDWAIVSRRSVRAFLPTPVPRDVVEGILGVARFAASGTNIQPWKVHVLMGEPRNRVSDAIRRIRADPALDAGFSDEWAYYPREWRSPYLDRRRRVGWDLYGLVGIEKSDKAAMHAQHGRNYDFFDAPVGLFFTVDRIMAQGSLLDYGMFLQSIMVAACARGLGTCPQAAFMKYHRVIAEELALGPDEMFVCGMSLGYPDPARIENTLVTERAAVSEFTVFHDT</sequence>
<dbReference type="Proteomes" id="UP000694660">
    <property type="component" value="Unassembled WGS sequence"/>
</dbReference>
<dbReference type="CDD" id="cd02136">
    <property type="entry name" value="PnbA_NfnB-like"/>
    <property type="match status" value="1"/>
</dbReference>
<protein>
    <submittedName>
        <fullName evidence="7">Nitroreductase</fullName>
    </submittedName>
</protein>
<evidence type="ECO:0000256" key="1">
    <source>
        <dbReference type="ARBA" id="ARBA00001917"/>
    </source>
</evidence>
<comment type="similarity">
    <text evidence="2">Belongs to the nitroreductase family.</text>
</comment>